<evidence type="ECO:0000313" key="2">
    <source>
        <dbReference type="Proteomes" id="UP001501706"/>
    </source>
</evidence>
<accession>A0ABP3N3I2</accession>
<dbReference type="EMBL" id="BAAAEN010000041">
    <property type="protein sequence ID" value="GAA0532432.1"/>
    <property type="molecule type" value="Genomic_DNA"/>
</dbReference>
<dbReference type="RefSeq" id="WP_343928722.1">
    <property type="nucleotide sequence ID" value="NZ_BAAAEN010000041.1"/>
</dbReference>
<dbReference type="Proteomes" id="UP001501706">
    <property type="component" value="Unassembled WGS sequence"/>
</dbReference>
<organism evidence="1 2">
    <name type="scientific">Pigmentiphaga daeguensis</name>
    <dbReference type="NCBI Taxonomy" id="414049"/>
    <lineage>
        <taxon>Bacteria</taxon>
        <taxon>Pseudomonadati</taxon>
        <taxon>Pseudomonadota</taxon>
        <taxon>Betaproteobacteria</taxon>
        <taxon>Burkholderiales</taxon>
        <taxon>Alcaligenaceae</taxon>
        <taxon>Pigmentiphaga</taxon>
    </lineage>
</organism>
<proteinExistence type="predicted"/>
<keyword evidence="2" id="KW-1185">Reference proteome</keyword>
<evidence type="ECO:0000313" key="1">
    <source>
        <dbReference type="EMBL" id="GAA0532432.1"/>
    </source>
</evidence>
<sequence>MDTRSDIPLPQSAALASGGRFAEVWWRFFLTLWNRTGGGEGGDLSLLTRIVRDLQAAVEDQQYGNALAQIQAALDEGQMPVDVAQAAAMGVIGCMAAEALQRCESLVPIRLSAPAAIPDSEASPQVRGDWLPSEIPTFQSPGRLPPEIWVHGIHEAPELHAVATPTSAGFMSAADKAKLDGL</sequence>
<reference evidence="2" key="1">
    <citation type="journal article" date="2019" name="Int. J. Syst. Evol. Microbiol.">
        <title>The Global Catalogue of Microorganisms (GCM) 10K type strain sequencing project: providing services to taxonomists for standard genome sequencing and annotation.</title>
        <authorList>
            <consortium name="The Broad Institute Genomics Platform"/>
            <consortium name="The Broad Institute Genome Sequencing Center for Infectious Disease"/>
            <person name="Wu L."/>
            <person name="Ma J."/>
        </authorList>
    </citation>
    <scope>NUCLEOTIDE SEQUENCE [LARGE SCALE GENOMIC DNA]</scope>
    <source>
        <strain evidence="2">JCM 14330</strain>
    </source>
</reference>
<comment type="caution">
    <text evidence="1">The sequence shown here is derived from an EMBL/GenBank/DDBJ whole genome shotgun (WGS) entry which is preliminary data.</text>
</comment>
<protein>
    <submittedName>
        <fullName evidence="1">Uncharacterized protein</fullName>
    </submittedName>
</protein>
<name>A0ABP3N3I2_9BURK</name>
<gene>
    <name evidence="1" type="ORF">GCM10009097_57150</name>
</gene>